<name>A0AAW7Z7Q0_9ALTE</name>
<organism evidence="3 4">
    <name type="scientific">Alteromonas stellipolaris</name>
    <dbReference type="NCBI Taxonomy" id="233316"/>
    <lineage>
        <taxon>Bacteria</taxon>
        <taxon>Pseudomonadati</taxon>
        <taxon>Pseudomonadota</taxon>
        <taxon>Gammaproteobacteria</taxon>
        <taxon>Alteromonadales</taxon>
        <taxon>Alteromonadaceae</taxon>
        <taxon>Alteromonas/Salinimonas group</taxon>
        <taxon>Alteromonas</taxon>
    </lineage>
</organism>
<proteinExistence type="predicted"/>
<feature type="chain" id="PRO_5043723368" evidence="1">
    <location>
        <begin position="26"/>
        <end position="1002"/>
    </location>
</feature>
<dbReference type="Pfam" id="PF06707">
    <property type="entry name" value="DUF1194"/>
    <property type="match status" value="1"/>
</dbReference>
<dbReference type="GeneID" id="83259213"/>
<accession>A0AAW7Z7Q0</accession>
<dbReference type="SUPFAM" id="SSF63446">
    <property type="entry name" value="Type I dockerin domain"/>
    <property type="match status" value="1"/>
</dbReference>
<evidence type="ECO:0000259" key="2">
    <source>
        <dbReference type="PROSITE" id="PS50234"/>
    </source>
</evidence>
<sequence>MNVFKRCCQSLLIAIAICAATFANAKTDLVFIVDGSGSINSSDWNIQRQGIVAAIQDTLVVPRDGSVSIAVVQFASSTRLEFPYRLIDSEADAQAAISAVQSMSQFSGSTGPGNGINTATSHLISMGALEDDFQSYCLSTDGNRNTGATVPSAISNAQSANFSLDRFSVIAIEDPPFFDESDAINNYEPHVFGGGAVFVVTSFTEFAGFVGSLCMGEPLKLVGMEVTQVVQDLDNKVMLIEEKKTLVRTYIEPKDGTDPVKATARLKGTRGGVDLPGSPLTASNSGGSIVAKPDALSRRDILSDSLNFQLPDSWLSGTVELELEAVGGTLECMESAGPTANDCMSTVTFNQGSELEVKFVKVKYEKSGSTIQPSNADLNELEQRLLATFPTSKIDRTTGTLDMGASGDPKVDDVLSRLESMRFLDFCWDLYGCERLYYGAVDQTGSLLTASGGGTGGKANGIPGSVSAGVIRDGNSYGRNRHGHEIAHTMGRHHASNAALVGTQVFGTQTYEKGACGSFAEASAPNFPNIFNVSGAQRATIGPMSSGDNKLVYGWDSQRNSVVDPNKTFAMMSYCSGFRWPSDFSYEGIRSYINTNFSTASLIAPSPIAVKSFSTKVASFTQWKLIRGIIDLDNYSIQFLPALPFELPAGVIPPNQDGTDYILEVKDSSGNIIDSVLFTPAMLEGDGETGGGSGQPDDGTALMLVPIMSSLDISTITVRRATNNDVVGTQTASENAPVVEVTFPNGGEILNPPDVDIVWTSSDDDPSDVLTHTVQFSPDSGTTWETLVTDFSGNTLNVSLFDLGQTTQGLVRVIASDGFLSDTDESDGIFTTPNTTPSCQITSPVNGASFVGVQPINLSVFTHDTEEGTVSNIQWSSNLDGNLGNGETIQTELGTGINASGIRRLREGTHIITMNCTDGGGLSAQDTISISVSLIQQQIKGDADNDGDVDRNDILLLRQDLGKPTDGSSCGAKCDMNDDGVINALDLRFCTLACTRSACAVN</sequence>
<dbReference type="EMBL" id="JAUOQI010000016">
    <property type="protein sequence ID" value="MDO6579161.1"/>
    <property type="molecule type" value="Genomic_DNA"/>
</dbReference>
<evidence type="ECO:0000313" key="4">
    <source>
        <dbReference type="Proteomes" id="UP001170717"/>
    </source>
</evidence>
<dbReference type="PROSITE" id="PS00018">
    <property type="entry name" value="EF_HAND_1"/>
    <property type="match status" value="2"/>
</dbReference>
<dbReference type="GO" id="GO:0000272">
    <property type="term" value="P:polysaccharide catabolic process"/>
    <property type="evidence" value="ECO:0007669"/>
    <property type="project" value="InterPro"/>
</dbReference>
<protein>
    <submittedName>
        <fullName evidence="3">VWA domain-containing protein</fullName>
    </submittedName>
</protein>
<dbReference type="SUPFAM" id="SSF53300">
    <property type="entry name" value="vWA-like"/>
    <property type="match status" value="1"/>
</dbReference>
<dbReference type="InterPro" id="IPR002105">
    <property type="entry name" value="Dockerin_1_rpt"/>
</dbReference>
<gene>
    <name evidence="3" type="ORF">Q4527_17290</name>
</gene>
<dbReference type="AlphaFoldDB" id="A0AAW7Z7Q0"/>
<dbReference type="SMART" id="SM00327">
    <property type="entry name" value="VWA"/>
    <property type="match status" value="1"/>
</dbReference>
<dbReference type="PRINTS" id="PR00453">
    <property type="entry name" value="VWFADOMAIN"/>
</dbReference>
<reference evidence="3" key="1">
    <citation type="submission" date="2023-07" db="EMBL/GenBank/DDBJ databases">
        <title>Genome content predicts the carbon catabolic preferences of heterotrophic bacteria.</title>
        <authorList>
            <person name="Gralka M."/>
        </authorList>
    </citation>
    <scope>NUCLEOTIDE SEQUENCE</scope>
    <source>
        <strain evidence="3">F2M12</strain>
    </source>
</reference>
<comment type="caution">
    <text evidence="3">The sequence shown here is derived from an EMBL/GenBank/DDBJ whole genome shotgun (WGS) entry which is preliminary data.</text>
</comment>
<dbReference type="Gene3D" id="1.10.1330.10">
    <property type="entry name" value="Dockerin domain"/>
    <property type="match status" value="1"/>
</dbReference>
<dbReference type="InterPro" id="IPR036465">
    <property type="entry name" value="vWFA_dom_sf"/>
</dbReference>
<feature type="domain" description="VWFA" evidence="2">
    <location>
        <begin position="28"/>
        <end position="213"/>
    </location>
</feature>
<dbReference type="Pfam" id="PF00404">
    <property type="entry name" value="Dockerin_1"/>
    <property type="match status" value="1"/>
</dbReference>
<dbReference type="InterPro" id="IPR010607">
    <property type="entry name" value="DUF1194"/>
</dbReference>
<dbReference type="InterPro" id="IPR036439">
    <property type="entry name" value="Dockerin_dom_sf"/>
</dbReference>
<dbReference type="InterPro" id="IPR013783">
    <property type="entry name" value="Ig-like_fold"/>
</dbReference>
<dbReference type="Gene3D" id="2.60.40.10">
    <property type="entry name" value="Immunoglobulins"/>
    <property type="match status" value="1"/>
</dbReference>
<keyword evidence="1" id="KW-0732">Signal</keyword>
<dbReference type="RefSeq" id="WP_061997830.1">
    <property type="nucleotide sequence ID" value="NZ_CAXIBE010000040.1"/>
</dbReference>
<dbReference type="Proteomes" id="UP001170717">
    <property type="component" value="Unassembled WGS sequence"/>
</dbReference>
<evidence type="ECO:0000313" key="3">
    <source>
        <dbReference type="EMBL" id="MDO6579161.1"/>
    </source>
</evidence>
<dbReference type="CDD" id="cd14254">
    <property type="entry name" value="Dockerin_II"/>
    <property type="match status" value="1"/>
</dbReference>
<dbReference type="InterPro" id="IPR002035">
    <property type="entry name" value="VWF_A"/>
</dbReference>
<feature type="signal peptide" evidence="1">
    <location>
        <begin position="1"/>
        <end position="25"/>
    </location>
</feature>
<dbReference type="InterPro" id="IPR018247">
    <property type="entry name" value="EF_Hand_1_Ca_BS"/>
</dbReference>
<evidence type="ECO:0000256" key="1">
    <source>
        <dbReference type="SAM" id="SignalP"/>
    </source>
</evidence>
<dbReference type="Gene3D" id="3.40.50.410">
    <property type="entry name" value="von Willebrand factor, type A domain"/>
    <property type="match status" value="1"/>
</dbReference>
<dbReference type="GO" id="GO:0004553">
    <property type="term" value="F:hydrolase activity, hydrolyzing O-glycosyl compounds"/>
    <property type="evidence" value="ECO:0007669"/>
    <property type="project" value="InterPro"/>
</dbReference>
<dbReference type="PROSITE" id="PS50234">
    <property type="entry name" value="VWFA"/>
    <property type="match status" value="1"/>
</dbReference>